<dbReference type="Gene3D" id="1.25.40.10">
    <property type="entry name" value="Tetratricopeptide repeat domain"/>
    <property type="match status" value="1"/>
</dbReference>
<dbReference type="SUPFAM" id="SSF48452">
    <property type="entry name" value="TPR-like"/>
    <property type="match status" value="1"/>
</dbReference>
<dbReference type="SMART" id="SM00028">
    <property type="entry name" value="TPR"/>
    <property type="match status" value="2"/>
</dbReference>
<sequence length="258" mass="28194">MSSPDAAHDLWDFEDPVGSEERLREAAAAAPSPAREVLLTHVARALGLQQRYDEGHAVLDALEDAGPEVVARRLLERGRLLRSGGEPEAARPAFAEAVEVARDTGLEALEVDAMHMAALVAPLEEQVPATQRALVRARQCRDPRARDWDASLLNNLGMAHVERGDWRAALAAFEAAMNARVRIGEDERTRVARWMVGWALRHLGHVEAALDVQQMLKGDLDELGLEDPYVEEELALLESLMATIDDLDDPPGAGPADD</sequence>
<dbReference type="InterPro" id="IPR019734">
    <property type="entry name" value="TPR_rpt"/>
</dbReference>
<evidence type="ECO:0000313" key="2">
    <source>
        <dbReference type="Proteomes" id="UP000537326"/>
    </source>
</evidence>
<comment type="caution">
    <text evidence="1">The sequence shown here is derived from an EMBL/GenBank/DDBJ whole genome shotgun (WGS) entry which is preliminary data.</text>
</comment>
<evidence type="ECO:0000313" key="1">
    <source>
        <dbReference type="EMBL" id="NYI11306.1"/>
    </source>
</evidence>
<dbReference type="AlphaFoldDB" id="A0A7Z0C5P1"/>
<dbReference type="Proteomes" id="UP000537326">
    <property type="component" value="Unassembled WGS sequence"/>
</dbReference>
<dbReference type="Pfam" id="PF13424">
    <property type="entry name" value="TPR_12"/>
    <property type="match status" value="1"/>
</dbReference>
<keyword evidence="2" id="KW-1185">Reference proteome</keyword>
<gene>
    <name evidence="1" type="ORF">BKA05_002821</name>
</gene>
<name>A0A7Z0C5P1_9ACTN</name>
<organism evidence="1 2">
    <name type="scientific">Nocardioides marinus</name>
    <dbReference type="NCBI Taxonomy" id="374514"/>
    <lineage>
        <taxon>Bacteria</taxon>
        <taxon>Bacillati</taxon>
        <taxon>Actinomycetota</taxon>
        <taxon>Actinomycetes</taxon>
        <taxon>Propionibacteriales</taxon>
        <taxon>Nocardioidaceae</taxon>
        <taxon>Nocardioides</taxon>
    </lineage>
</organism>
<dbReference type="InterPro" id="IPR011990">
    <property type="entry name" value="TPR-like_helical_dom_sf"/>
</dbReference>
<dbReference type="RefSeq" id="WP_179532015.1">
    <property type="nucleotide sequence ID" value="NZ_BAAAPP010000008.1"/>
</dbReference>
<dbReference type="EMBL" id="JACBZI010000001">
    <property type="protein sequence ID" value="NYI11306.1"/>
    <property type="molecule type" value="Genomic_DNA"/>
</dbReference>
<protein>
    <submittedName>
        <fullName evidence="1">Tetratricopeptide (TPR) repeat protein</fullName>
    </submittedName>
</protein>
<accession>A0A7Z0C5P1</accession>
<reference evidence="1 2" key="1">
    <citation type="submission" date="2020-07" db="EMBL/GenBank/DDBJ databases">
        <title>Sequencing the genomes of 1000 actinobacteria strains.</title>
        <authorList>
            <person name="Klenk H.-P."/>
        </authorList>
    </citation>
    <scope>NUCLEOTIDE SEQUENCE [LARGE SCALE GENOMIC DNA]</scope>
    <source>
        <strain evidence="1 2">DSM 18248</strain>
    </source>
</reference>
<proteinExistence type="predicted"/>